<protein>
    <recommendedName>
        <fullName evidence="2">histidine kinase</fullName>
        <ecNumber evidence="2">2.7.13.3</ecNumber>
    </recommendedName>
</protein>
<evidence type="ECO:0000256" key="2">
    <source>
        <dbReference type="ARBA" id="ARBA00012438"/>
    </source>
</evidence>
<dbReference type="Pfam" id="PF02518">
    <property type="entry name" value="HATPase_c"/>
    <property type="match status" value="1"/>
</dbReference>
<keyword evidence="3" id="KW-0808">Transferase</keyword>
<evidence type="ECO:0000256" key="3">
    <source>
        <dbReference type="ARBA" id="ARBA00022679"/>
    </source>
</evidence>
<dbReference type="PROSITE" id="PS50109">
    <property type="entry name" value="HIS_KIN"/>
    <property type="match status" value="1"/>
</dbReference>
<dbReference type="STRING" id="551996.SAMN05192573_1309"/>
<dbReference type="AlphaFoldDB" id="A0A1G8MZV6"/>
<comment type="catalytic activity">
    <reaction evidence="1">
        <text>ATP + protein L-histidine = ADP + protein N-phospho-L-histidine.</text>
        <dbReference type="EC" id="2.7.13.3"/>
    </reaction>
</comment>
<dbReference type="GO" id="GO:0005886">
    <property type="term" value="C:plasma membrane"/>
    <property type="evidence" value="ECO:0007669"/>
    <property type="project" value="TreeGrafter"/>
</dbReference>
<evidence type="ECO:0000259" key="6">
    <source>
        <dbReference type="PROSITE" id="PS50109"/>
    </source>
</evidence>
<organism evidence="7 8">
    <name type="scientific">Mucilaginibacter gossypii</name>
    <dbReference type="NCBI Taxonomy" id="551996"/>
    <lineage>
        <taxon>Bacteria</taxon>
        <taxon>Pseudomonadati</taxon>
        <taxon>Bacteroidota</taxon>
        <taxon>Sphingobacteriia</taxon>
        <taxon>Sphingobacteriales</taxon>
        <taxon>Sphingobacteriaceae</taxon>
        <taxon>Mucilaginibacter</taxon>
    </lineage>
</organism>
<accession>A0A1G8MZV6</accession>
<dbReference type="GO" id="GO:0000155">
    <property type="term" value="F:phosphorelay sensor kinase activity"/>
    <property type="evidence" value="ECO:0007669"/>
    <property type="project" value="TreeGrafter"/>
</dbReference>
<sequence>MFGHKGSHAKQSQATDKDCQPGKKGGQPAYALLVTKFLSVGSVDKSILKGLLGIKTFKYTLDICYSSTGTHLWVNTQLYCTPGIFIKKINTWLHLRDNGKGIPEQAQSKIFNKYTSYTTFGTASEKESGLELLLCKEFVERNNGIIRFESKARIGSTFYFTVPIENEELVAL</sequence>
<evidence type="ECO:0000313" key="7">
    <source>
        <dbReference type="EMBL" id="SDI73405.1"/>
    </source>
</evidence>
<feature type="domain" description="Histidine kinase" evidence="6">
    <location>
        <begin position="93"/>
        <end position="166"/>
    </location>
</feature>
<dbReference type="GO" id="GO:0009927">
    <property type="term" value="F:histidine phosphotransfer kinase activity"/>
    <property type="evidence" value="ECO:0007669"/>
    <property type="project" value="TreeGrafter"/>
</dbReference>
<dbReference type="EMBL" id="FNCG01000030">
    <property type="protein sequence ID" value="SDI73405.1"/>
    <property type="molecule type" value="Genomic_DNA"/>
</dbReference>
<gene>
    <name evidence="7" type="ORF">SAMN05192573_1309</name>
</gene>
<dbReference type="InterPro" id="IPR036890">
    <property type="entry name" value="HATPase_C_sf"/>
</dbReference>
<dbReference type="PRINTS" id="PR00344">
    <property type="entry name" value="BCTRLSENSOR"/>
</dbReference>
<keyword evidence="4 7" id="KW-0418">Kinase</keyword>
<proteinExistence type="predicted"/>
<dbReference type="InterPro" id="IPR005467">
    <property type="entry name" value="His_kinase_dom"/>
</dbReference>
<dbReference type="InterPro" id="IPR004358">
    <property type="entry name" value="Sig_transdc_His_kin-like_C"/>
</dbReference>
<dbReference type="SUPFAM" id="SSF55874">
    <property type="entry name" value="ATPase domain of HSP90 chaperone/DNA topoisomerase II/histidine kinase"/>
    <property type="match status" value="1"/>
</dbReference>
<dbReference type="Proteomes" id="UP000199705">
    <property type="component" value="Unassembled WGS sequence"/>
</dbReference>
<feature type="region of interest" description="Disordered" evidence="5">
    <location>
        <begin position="1"/>
        <end position="23"/>
    </location>
</feature>
<evidence type="ECO:0000313" key="8">
    <source>
        <dbReference type="Proteomes" id="UP000199705"/>
    </source>
</evidence>
<evidence type="ECO:0000256" key="1">
    <source>
        <dbReference type="ARBA" id="ARBA00000085"/>
    </source>
</evidence>
<dbReference type="Gene3D" id="3.30.565.10">
    <property type="entry name" value="Histidine kinase-like ATPase, C-terminal domain"/>
    <property type="match status" value="1"/>
</dbReference>
<dbReference type="CDD" id="cd00075">
    <property type="entry name" value="HATPase"/>
    <property type="match status" value="1"/>
</dbReference>
<name>A0A1G8MZV6_9SPHI</name>
<evidence type="ECO:0000256" key="4">
    <source>
        <dbReference type="ARBA" id="ARBA00022777"/>
    </source>
</evidence>
<dbReference type="PANTHER" id="PTHR43047">
    <property type="entry name" value="TWO-COMPONENT HISTIDINE PROTEIN KINASE"/>
    <property type="match status" value="1"/>
</dbReference>
<dbReference type="InterPro" id="IPR003594">
    <property type="entry name" value="HATPase_dom"/>
</dbReference>
<dbReference type="EC" id="2.7.13.3" evidence="2"/>
<keyword evidence="8" id="KW-1185">Reference proteome</keyword>
<evidence type="ECO:0000256" key="5">
    <source>
        <dbReference type="SAM" id="MobiDB-lite"/>
    </source>
</evidence>
<reference evidence="8" key="1">
    <citation type="submission" date="2016-10" db="EMBL/GenBank/DDBJ databases">
        <authorList>
            <person name="Varghese N."/>
            <person name="Submissions S."/>
        </authorList>
    </citation>
    <scope>NUCLEOTIDE SEQUENCE [LARGE SCALE GENOMIC DNA]</scope>
    <source>
        <strain evidence="8">Gh-67</strain>
    </source>
</reference>
<dbReference type="PANTHER" id="PTHR43047:SF71">
    <property type="entry name" value="HISTIDINE KINASE CONTAINING CHEY-HOMOLOGOUS RECEIVER DOMAIN-RELATED"/>
    <property type="match status" value="1"/>
</dbReference>